<dbReference type="Gene3D" id="2.170.140.10">
    <property type="entry name" value="Chitin binding domain"/>
    <property type="match status" value="1"/>
</dbReference>
<evidence type="ECO:0000259" key="3">
    <source>
        <dbReference type="PROSITE" id="PS50940"/>
    </source>
</evidence>
<evidence type="ECO:0000313" key="4">
    <source>
        <dbReference type="EMBL" id="CAD7081650.1"/>
    </source>
</evidence>
<name>A0A7R8UIU2_HERIL</name>
<dbReference type="InterPro" id="IPR052976">
    <property type="entry name" value="Scoloptoxin-like"/>
</dbReference>
<sequence length="208" mass="23739">MLKSTIILAVAISQLLELATSENGYSRDVPSNQLQYPGTQFSGYQYGNEEDLMVGSVPGIPGRDYPTYAFPPDTSFRCQDQRFPGYYADPEARCQVFHICQTGNRKDSFLCPNGTLFNQEFLVCDWWNHVDCARAREFYSINEVIQRAMEEATQRLLYEAAQRAREQYESGYNYRNPLLNGANGYYADRDQGTGSNQIAPNRQYLPSN</sequence>
<protein>
    <recommendedName>
        <fullName evidence="3">Chitin-binding type-2 domain-containing protein</fullName>
    </recommendedName>
</protein>
<dbReference type="Pfam" id="PF01607">
    <property type="entry name" value="CBM_14"/>
    <property type="match status" value="1"/>
</dbReference>
<dbReference type="PANTHER" id="PTHR22933">
    <property type="entry name" value="FI18007P1-RELATED"/>
    <property type="match status" value="1"/>
</dbReference>
<proteinExistence type="predicted"/>
<feature type="signal peptide" evidence="2">
    <location>
        <begin position="1"/>
        <end position="21"/>
    </location>
</feature>
<keyword evidence="5" id="KW-1185">Reference proteome</keyword>
<feature type="domain" description="Chitin-binding type-2" evidence="3">
    <location>
        <begin position="75"/>
        <end position="134"/>
    </location>
</feature>
<evidence type="ECO:0000256" key="2">
    <source>
        <dbReference type="SAM" id="SignalP"/>
    </source>
</evidence>
<dbReference type="InterPro" id="IPR002557">
    <property type="entry name" value="Chitin-bd_dom"/>
</dbReference>
<dbReference type="OrthoDB" id="6428908at2759"/>
<dbReference type="AlphaFoldDB" id="A0A7R8UIU2"/>
<dbReference type="InParanoid" id="A0A7R8UIU2"/>
<dbReference type="Proteomes" id="UP000594454">
    <property type="component" value="Chromosome 2"/>
</dbReference>
<evidence type="ECO:0000313" key="5">
    <source>
        <dbReference type="Proteomes" id="UP000594454"/>
    </source>
</evidence>
<reference evidence="4 5" key="1">
    <citation type="submission" date="2020-11" db="EMBL/GenBank/DDBJ databases">
        <authorList>
            <person name="Wallbank WR R."/>
            <person name="Pardo Diaz C."/>
            <person name="Kozak K."/>
            <person name="Martin S."/>
            <person name="Jiggins C."/>
            <person name="Moest M."/>
            <person name="Warren A I."/>
            <person name="Generalovic N T."/>
            <person name="Byers J.R.P. K."/>
            <person name="Montejo-Kovacevich G."/>
            <person name="Yen C E."/>
        </authorList>
    </citation>
    <scope>NUCLEOTIDE SEQUENCE [LARGE SCALE GENOMIC DNA]</scope>
</reference>
<keyword evidence="2" id="KW-0732">Signal</keyword>
<dbReference type="PANTHER" id="PTHR22933:SF42">
    <property type="entry name" value="FI18455P1-RELATED"/>
    <property type="match status" value="1"/>
</dbReference>
<dbReference type="SMART" id="SM00494">
    <property type="entry name" value="ChtBD2"/>
    <property type="match status" value="1"/>
</dbReference>
<dbReference type="SUPFAM" id="SSF57625">
    <property type="entry name" value="Invertebrate chitin-binding proteins"/>
    <property type="match status" value="1"/>
</dbReference>
<dbReference type="GO" id="GO:0005576">
    <property type="term" value="C:extracellular region"/>
    <property type="evidence" value="ECO:0007669"/>
    <property type="project" value="InterPro"/>
</dbReference>
<dbReference type="PROSITE" id="PS50940">
    <property type="entry name" value="CHIT_BIND_II"/>
    <property type="match status" value="1"/>
</dbReference>
<evidence type="ECO:0000256" key="1">
    <source>
        <dbReference type="SAM" id="MobiDB-lite"/>
    </source>
</evidence>
<accession>A0A7R8UIU2</accession>
<feature type="region of interest" description="Disordered" evidence="1">
    <location>
        <begin position="185"/>
        <end position="208"/>
    </location>
</feature>
<gene>
    <name evidence="4" type="ORF">HERILL_LOCUS4746</name>
</gene>
<dbReference type="GO" id="GO:0008061">
    <property type="term" value="F:chitin binding"/>
    <property type="evidence" value="ECO:0007669"/>
    <property type="project" value="InterPro"/>
</dbReference>
<organism evidence="4 5">
    <name type="scientific">Hermetia illucens</name>
    <name type="common">Black soldier fly</name>
    <dbReference type="NCBI Taxonomy" id="343691"/>
    <lineage>
        <taxon>Eukaryota</taxon>
        <taxon>Metazoa</taxon>
        <taxon>Ecdysozoa</taxon>
        <taxon>Arthropoda</taxon>
        <taxon>Hexapoda</taxon>
        <taxon>Insecta</taxon>
        <taxon>Pterygota</taxon>
        <taxon>Neoptera</taxon>
        <taxon>Endopterygota</taxon>
        <taxon>Diptera</taxon>
        <taxon>Brachycera</taxon>
        <taxon>Stratiomyomorpha</taxon>
        <taxon>Stratiomyidae</taxon>
        <taxon>Hermetiinae</taxon>
        <taxon>Hermetia</taxon>
    </lineage>
</organism>
<dbReference type="InterPro" id="IPR036508">
    <property type="entry name" value="Chitin-bd_dom_sf"/>
</dbReference>
<feature type="compositionally biased region" description="Polar residues" evidence="1">
    <location>
        <begin position="192"/>
        <end position="208"/>
    </location>
</feature>
<feature type="chain" id="PRO_5030716735" description="Chitin-binding type-2 domain-containing protein" evidence="2">
    <location>
        <begin position="22"/>
        <end position="208"/>
    </location>
</feature>
<dbReference type="EMBL" id="LR899010">
    <property type="protein sequence ID" value="CAD7081650.1"/>
    <property type="molecule type" value="Genomic_DNA"/>
</dbReference>